<keyword evidence="1 4" id="KW-0808">Transferase</keyword>
<dbReference type="InterPro" id="IPR016181">
    <property type="entry name" value="Acyl_CoA_acyltransferase"/>
</dbReference>
<dbReference type="SUPFAM" id="SSF55729">
    <property type="entry name" value="Acyl-CoA N-acyltransferases (Nat)"/>
    <property type="match status" value="1"/>
</dbReference>
<dbReference type="STRING" id="270498.CHK_2408"/>
<protein>
    <submittedName>
        <fullName evidence="4">GCN5-related N-acetyltransferase</fullName>
    </submittedName>
</protein>
<accession>A0A0M2NJ95</accession>
<evidence type="ECO:0000256" key="2">
    <source>
        <dbReference type="ARBA" id="ARBA00023315"/>
    </source>
</evidence>
<dbReference type="GO" id="GO:0016747">
    <property type="term" value="F:acyltransferase activity, transferring groups other than amino-acyl groups"/>
    <property type="evidence" value="ECO:0007669"/>
    <property type="project" value="InterPro"/>
</dbReference>
<dbReference type="PROSITE" id="PS51186">
    <property type="entry name" value="GNAT"/>
    <property type="match status" value="1"/>
</dbReference>
<dbReference type="PANTHER" id="PTHR43877">
    <property type="entry name" value="AMINOALKYLPHOSPHONATE N-ACETYLTRANSFERASE-RELATED-RELATED"/>
    <property type="match status" value="1"/>
</dbReference>
<gene>
    <name evidence="4" type="ORF">CHK_2408</name>
</gene>
<keyword evidence="2" id="KW-0012">Acyltransferase</keyword>
<dbReference type="RefSeq" id="WP_046444198.1">
    <property type="nucleotide sequence ID" value="NZ_CAUERS010000016.1"/>
</dbReference>
<dbReference type="Pfam" id="PF00583">
    <property type="entry name" value="Acetyltransf_1"/>
    <property type="match status" value="1"/>
</dbReference>
<reference evidence="4 5" key="1">
    <citation type="submission" date="2015-04" db="EMBL/GenBank/DDBJ databases">
        <title>Draft genome sequence of bacteremic isolate Catabacter hongkongensis type strain HKU16T.</title>
        <authorList>
            <person name="Lau S.K."/>
            <person name="Teng J.L."/>
            <person name="Huang Y."/>
            <person name="Curreem S.O."/>
            <person name="Tsui S.K."/>
            <person name="Woo P.C."/>
        </authorList>
    </citation>
    <scope>NUCLEOTIDE SEQUENCE [LARGE SCALE GENOMIC DNA]</scope>
    <source>
        <strain evidence="4 5">HKU16</strain>
    </source>
</reference>
<evidence type="ECO:0000313" key="4">
    <source>
        <dbReference type="EMBL" id="KKI50345.1"/>
    </source>
</evidence>
<proteinExistence type="predicted"/>
<dbReference type="AlphaFoldDB" id="A0A0M2NJ95"/>
<dbReference type="Gene3D" id="3.40.630.30">
    <property type="match status" value="1"/>
</dbReference>
<evidence type="ECO:0000256" key="1">
    <source>
        <dbReference type="ARBA" id="ARBA00022679"/>
    </source>
</evidence>
<sequence length="169" mass="19193">MQEKAFISQAYYQHIGDISKLFATSWRFAYQGIVAEDYLSRLPDDHWVPFLQNGFLTGELLCLMAHRPGLAGAAIVRPSRIIQFPEDGELTALYLLPGEIGMGTGRLLLRAAEEVFRRKGKTHCVLDVLEGNDRAIGFYRAHGFEDTPYVNKTMLDSQEVLCRIMRKKL</sequence>
<feature type="domain" description="N-acetyltransferase" evidence="3">
    <location>
        <begin position="16"/>
        <end position="169"/>
    </location>
</feature>
<dbReference type="OrthoDB" id="5292888at2"/>
<name>A0A0M2NJ95_9FIRM</name>
<keyword evidence="5" id="KW-1185">Reference proteome</keyword>
<dbReference type="EMBL" id="LAYJ01000112">
    <property type="protein sequence ID" value="KKI50345.1"/>
    <property type="molecule type" value="Genomic_DNA"/>
</dbReference>
<dbReference type="InterPro" id="IPR000182">
    <property type="entry name" value="GNAT_dom"/>
</dbReference>
<dbReference type="Proteomes" id="UP000034076">
    <property type="component" value="Unassembled WGS sequence"/>
</dbReference>
<dbReference type="CDD" id="cd04301">
    <property type="entry name" value="NAT_SF"/>
    <property type="match status" value="1"/>
</dbReference>
<evidence type="ECO:0000259" key="3">
    <source>
        <dbReference type="PROSITE" id="PS51186"/>
    </source>
</evidence>
<evidence type="ECO:0000313" key="5">
    <source>
        <dbReference type="Proteomes" id="UP000034076"/>
    </source>
</evidence>
<organism evidence="4 5">
    <name type="scientific">Christensenella hongkongensis</name>
    <dbReference type="NCBI Taxonomy" id="270498"/>
    <lineage>
        <taxon>Bacteria</taxon>
        <taxon>Bacillati</taxon>
        <taxon>Bacillota</taxon>
        <taxon>Clostridia</taxon>
        <taxon>Christensenellales</taxon>
        <taxon>Christensenellaceae</taxon>
        <taxon>Christensenella</taxon>
    </lineage>
</organism>
<dbReference type="InterPro" id="IPR050832">
    <property type="entry name" value="Bact_Acetyltransf"/>
</dbReference>
<comment type="caution">
    <text evidence="4">The sequence shown here is derived from an EMBL/GenBank/DDBJ whole genome shotgun (WGS) entry which is preliminary data.</text>
</comment>